<evidence type="ECO:0000259" key="3">
    <source>
        <dbReference type="PROSITE" id="PS50113"/>
    </source>
</evidence>
<dbReference type="InterPro" id="IPR013767">
    <property type="entry name" value="PAS_fold"/>
</dbReference>
<dbReference type="EMBL" id="JBHRXZ010000005">
    <property type="protein sequence ID" value="MFC3606773.1"/>
    <property type="molecule type" value="Genomic_DNA"/>
</dbReference>
<dbReference type="Pfam" id="PF00990">
    <property type="entry name" value="GGDEF"/>
    <property type="match status" value="1"/>
</dbReference>
<reference evidence="6" key="1">
    <citation type="journal article" date="2019" name="Int. J. Syst. Evol. Microbiol.">
        <title>The Global Catalogue of Microorganisms (GCM) 10K type strain sequencing project: providing services to taxonomists for standard genome sequencing and annotation.</title>
        <authorList>
            <consortium name="The Broad Institute Genomics Platform"/>
            <consortium name="The Broad Institute Genome Sequencing Center for Infectious Disease"/>
            <person name="Wu L."/>
            <person name="Ma J."/>
        </authorList>
    </citation>
    <scope>NUCLEOTIDE SEQUENCE [LARGE SCALE GENOMIC DNA]</scope>
    <source>
        <strain evidence="6">KCTC 42447</strain>
    </source>
</reference>
<dbReference type="Pfam" id="PF00989">
    <property type="entry name" value="PAS"/>
    <property type="match status" value="2"/>
</dbReference>
<dbReference type="NCBIfam" id="TIGR00254">
    <property type="entry name" value="GGDEF"/>
    <property type="match status" value="1"/>
</dbReference>
<sequence>MVVPFPASEAERLYLLRALQILDTAPEPVFDRLTRLLAHGLGTPIALISLVDENRQWFKSRVGFDMSETPRDQAFCAHAIVDDEPFVVPDAWQDERFANNPLVLDAPHIRFYAGVPIRTQDGLALGTLCAIDTRPRSITADELQILQDLADVVSREMHLRETLLLTRSQLNRADEVLVESEARYRSIFELASVGIATVAPDGTWQSVNEPLCQIVGYSADELLQMTFLDITHPQDLHGDLELLRRLAAGETDSYYLEKRYLHKDGRPIWISLNVSRKVSAQGELEYFIAVIRNIQARKDVEEAFATLRQQLEERVRERTEQLSQSNQALRTVIESQQRAELDARSREAELAAVIENANDAYISLDQNGIVRAWNRLAQETFGWSAGEAIGRPLDSLIVPPEMAAAHRVGVARYLKSGESPMLGRRLELPALRKDGSSLIVEVRIRDLKIGGKMLFSAFLHDISDRKRTEALRESEARHDALTGLLNRRALTEILPIALARADRAGSELGLLFIDLDGFKMVNDTFGHEAGDELLRSVAALLRQCVRETDSVVRLAGDEFTVLLEGLVNGLADARLVAEKLQVAIAQPISTTHGVAHASASVGIALYAPGSGKDAAQLLREADSLMYQAKRAGRGKTVP</sequence>
<comment type="caution">
    <text evidence="5">The sequence shown here is derived from an EMBL/GenBank/DDBJ whole genome shotgun (WGS) entry which is preliminary data.</text>
</comment>
<evidence type="ECO:0000259" key="2">
    <source>
        <dbReference type="PROSITE" id="PS50112"/>
    </source>
</evidence>
<dbReference type="Proteomes" id="UP001595630">
    <property type="component" value="Unassembled WGS sequence"/>
</dbReference>
<evidence type="ECO:0000313" key="6">
    <source>
        <dbReference type="Proteomes" id="UP001595630"/>
    </source>
</evidence>
<gene>
    <name evidence="5" type="ORF">ACFOMF_03090</name>
</gene>
<dbReference type="RefSeq" id="WP_386361155.1">
    <property type="nucleotide sequence ID" value="NZ_JBHRXZ010000005.1"/>
</dbReference>
<dbReference type="SMART" id="SM00267">
    <property type="entry name" value="GGDEF"/>
    <property type="match status" value="1"/>
</dbReference>
<dbReference type="PANTHER" id="PTHR44757:SF2">
    <property type="entry name" value="BIOFILM ARCHITECTURE MAINTENANCE PROTEIN MBAA"/>
    <property type="match status" value="1"/>
</dbReference>
<dbReference type="InterPro" id="IPR003018">
    <property type="entry name" value="GAF"/>
</dbReference>
<dbReference type="Gene3D" id="3.30.70.270">
    <property type="match status" value="1"/>
</dbReference>
<proteinExistence type="predicted"/>
<dbReference type="SMART" id="SM00091">
    <property type="entry name" value="PAS"/>
    <property type="match status" value="2"/>
</dbReference>
<feature type="domain" description="PAC" evidence="3">
    <location>
        <begin position="254"/>
        <end position="306"/>
    </location>
</feature>
<protein>
    <submittedName>
        <fullName evidence="5">PAS domain S-box protein</fullName>
    </submittedName>
</protein>
<dbReference type="InterPro" id="IPR043128">
    <property type="entry name" value="Rev_trsase/Diguanyl_cyclase"/>
</dbReference>
<dbReference type="SUPFAM" id="SSF55073">
    <property type="entry name" value="Nucleotide cyclase"/>
    <property type="match status" value="1"/>
</dbReference>
<feature type="domain" description="PAS" evidence="2">
    <location>
        <begin position="346"/>
        <end position="417"/>
    </location>
</feature>
<dbReference type="InterPro" id="IPR052155">
    <property type="entry name" value="Biofilm_reg_signaling"/>
</dbReference>
<dbReference type="PANTHER" id="PTHR44757">
    <property type="entry name" value="DIGUANYLATE CYCLASE DGCP"/>
    <property type="match status" value="1"/>
</dbReference>
<feature type="coiled-coil region" evidence="1">
    <location>
        <begin position="297"/>
        <end position="328"/>
    </location>
</feature>
<dbReference type="InterPro" id="IPR035965">
    <property type="entry name" value="PAS-like_dom_sf"/>
</dbReference>
<dbReference type="CDD" id="cd01949">
    <property type="entry name" value="GGDEF"/>
    <property type="match status" value="1"/>
</dbReference>
<dbReference type="SMART" id="SM00065">
    <property type="entry name" value="GAF"/>
    <property type="match status" value="1"/>
</dbReference>
<keyword evidence="6" id="KW-1185">Reference proteome</keyword>
<dbReference type="Gene3D" id="3.30.450.20">
    <property type="entry name" value="PAS domain"/>
    <property type="match status" value="2"/>
</dbReference>
<dbReference type="InterPro" id="IPR001610">
    <property type="entry name" value="PAC"/>
</dbReference>
<feature type="domain" description="GGDEF" evidence="4">
    <location>
        <begin position="506"/>
        <end position="638"/>
    </location>
</feature>
<feature type="domain" description="PAS" evidence="2">
    <location>
        <begin position="180"/>
        <end position="250"/>
    </location>
</feature>
<evidence type="ECO:0000259" key="4">
    <source>
        <dbReference type="PROSITE" id="PS50887"/>
    </source>
</evidence>
<dbReference type="SMART" id="SM00086">
    <property type="entry name" value="PAC"/>
    <property type="match status" value="2"/>
</dbReference>
<dbReference type="SUPFAM" id="SSF55785">
    <property type="entry name" value="PYP-like sensor domain (PAS domain)"/>
    <property type="match status" value="2"/>
</dbReference>
<dbReference type="Gene3D" id="3.30.450.40">
    <property type="match status" value="1"/>
</dbReference>
<dbReference type="InterPro" id="IPR029016">
    <property type="entry name" value="GAF-like_dom_sf"/>
</dbReference>
<dbReference type="PROSITE" id="PS50887">
    <property type="entry name" value="GGDEF"/>
    <property type="match status" value="1"/>
</dbReference>
<dbReference type="InterPro" id="IPR029787">
    <property type="entry name" value="Nucleotide_cyclase"/>
</dbReference>
<dbReference type="NCBIfam" id="TIGR00229">
    <property type="entry name" value="sensory_box"/>
    <property type="match status" value="2"/>
</dbReference>
<evidence type="ECO:0000313" key="5">
    <source>
        <dbReference type="EMBL" id="MFC3606773.1"/>
    </source>
</evidence>
<dbReference type="InterPro" id="IPR000160">
    <property type="entry name" value="GGDEF_dom"/>
</dbReference>
<dbReference type="InterPro" id="IPR000700">
    <property type="entry name" value="PAS-assoc_C"/>
</dbReference>
<organism evidence="5 6">
    <name type="scientific">Stutzerimonas tarimensis</name>
    <dbReference type="NCBI Taxonomy" id="1507735"/>
    <lineage>
        <taxon>Bacteria</taxon>
        <taxon>Pseudomonadati</taxon>
        <taxon>Pseudomonadota</taxon>
        <taxon>Gammaproteobacteria</taxon>
        <taxon>Pseudomonadales</taxon>
        <taxon>Pseudomonadaceae</taxon>
        <taxon>Stutzerimonas</taxon>
    </lineage>
</organism>
<accession>A0ABV7T5K4</accession>
<dbReference type="Pfam" id="PF01590">
    <property type="entry name" value="GAF"/>
    <property type="match status" value="1"/>
</dbReference>
<dbReference type="CDD" id="cd00130">
    <property type="entry name" value="PAS"/>
    <property type="match status" value="2"/>
</dbReference>
<dbReference type="PROSITE" id="PS50112">
    <property type="entry name" value="PAS"/>
    <property type="match status" value="2"/>
</dbReference>
<dbReference type="PROSITE" id="PS50113">
    <property type="entry name" value="PAC"/>
    <property type="match status" value="1"/>
</dbReference>
<name>A0ABV7T5K4_9GAMM</name>
<evidence type="ECO:0000256" key="1">
    <source>
        <dbReference type="SAM" id="Coils"/>
    </source>
</evidence>
<dbReference type="InterPro" id="IPR000014">
    <property type="entry name" value="PAS"/>
</dbReference>
<keyword evidence="1" id="KW-0175">Coiled coil</keyword>
<dbReference type="SUPFAM" id="SSF55781">
    <property type="entry name" value="GAF domain-like"/>
    <property type="match status" value="1"/>
</dbReference>